<name>A0A953NBI1_9BURK</name>
<keyword evidence="1" id="KW-0472">Membrane</keyword>
<comment type="caution">
    <text evidence="2">The sequence shown here is derived from an EMBL/GenBank/DDBJ whole genome shotgun (WGS) entry which is preliminary data.</text>
</comment>
<dbReference type="EMBL" id="JAHXRI010000025">
    <property type="protein sequence ID" value="MBZ1351879.1"/>
    <property type="molecule type" value="Genomic_DNA"/>
</dbReference>
<evidence type="ECO:0000313" key="3">
    <source>
        <dbReference type="Proteomes" id="UP000739565"/>
    </source>
</evidence>
<dbReference type="Gene3D" id="3.30.565.10">
    <property type="entry name" value="Histidine kinase-like ATPase, C-terminal domain"/>
    <property type="match status" value="1"/>
</dbReference>
<feature type="transmembrane region" description="Helical" evidence="1">
    <location>
        <begin position="9"/>
        <end position="30"/>
    </location>
</feature>
<dbReference type="Proteomes" id="UP000739565">
    <property type="component" value="Unassembled WGS sequence"/>
</dbReference>
<gene>
    <name evidence="2" type="ORF">KZZ10_14640</name>
</gene>
<dbReference type="AlphaFoldDB" id="A0A953NBI1"/>
<dbReference type="RefSeq" id="WP_259662290.1">
    <property type="nucleotide sequence ID" value="NZ_JAHXRI010000025.1"/>
</dbReference>
<organism evidence="2 3">
    <name type="scientific">Zwartia hollandica</name>
    <dbReference type="NCBI Taxonomy" id="324606"/>
    <lineage>
        <taxon>Bacteria</taxon>
        <taxon>Pseudomonadati</taxon>
        <taxon>Pseudomonadota</taxon>
        <taxon>Betaproteobacteria</taxon>
        <taxon>Burkholderiales</taxon>
        <taxon>Alcaligenaceae</taxon>
        <taxon>Zwartia</taxon>
    </lineage>
</organism>
<feature type="transmembrane region" description="Helical" evidence="1">
    <location>
        <begin position="50"/>
        <end position="72"/>
    </location>
</feature>
<keyword evidence="1" id="KW-1133">Transmembrane helix</keyword>
<evidence type="ECO:0000256" key="1">
    <source>
        <dbReference type="SAM" id="Phobius"/>
    </source>
</evidence>
<dbReference type="InterPro" id="IPR036890">
    <property type="entry name" value="HATPase_C_sf"/>
</dbReference>
<sequence>MKIPVNQKILLVTVLACLTLVGMLGLIVQLQVHDSLSLDWVFEQDNQKAIRLGVAVTLGLIAILAVSINHLSRTPITALRTMQDDRSEQATAVNVKRQLTSYSARELERKTANLRANIDRLAIKNDSESESARQGLQDSIYSDLSQLEQLSADLKRIAQDDKELPSQHIDNVDFPELLAGTLSAFYPQFNARGAQVAMKRCGTSIVRANEKQLQQVLNILIHAALESIQENDEVTLHCERTLVAVSLRLHHSNLQCPGEDLDLCKSIIDLYQGFLSAHVSSDGGLEIVIMLPLQKTA</sequence>
<keyword evidence="3" id="KW-1185">Reference proteome</keyword>
<evidence type="ECO:0008006" key="4">
    <source>
        <dbReference type="Google" id="ProtNLM"/>
    </source>
</evidence>
<accession>A0A953NBI1</accession>
<evidence type="ECO:0000313" key="2">
    <source>
        <dbReference type="EMBL" id="MBZ1351879.1"/>
    </source>
</evidence>
<dbReference type="SUPFAM" id="SSF55874">
    <property type="entry name" value="ATPase domain of HSP90 chaperone/DNA topoisomerase II/histidine kinase"/>
    <property type="match status" value="1"/>
</dbReference>
<protein>
    <recommendedName>
        <fullName evidence="4">Histidine kinase</fullName>
    </recommendedName>
</protein>
<proteinExistence type="predicted"/>
<reference evidence="2" key="1">
    <citation type="submission" date="2021-07" db="EMBL/GenBank/DDBJ databases">
        <title>New genus and species of the family Alcaligenaceae.</title>
        <authorList>
            <person name="Hahn M.W."/>
        </authorList>
    </citation>
    <scope>NUCLEOTIDE SEQUENCE</scope>
    <source>
        <strain evidence="2">LF4-65</strain>
    </source>
</reference>
<keyword evidence="1" id="KW-0812">Transmembrane</keyword>